<protein>
    <recommendedName>
        <fullName evidence="4">Transposase</fullName>
    </recommendedName>
</protein>
<name>A0A9Q1QBD5_9CARY</name>
<accession>A0A9Q1QBD5</accession>
<feature type="region of interest" description="Disordered" evidence="1">
    <location>
        <begin position="45"/>
        <end position="70"/>
    </location>
</feature>
<proteinExistence type="predicted"/>
<dbReference type="OrthoDB" id="1913335at2759"/>
<gene>
    <name evidence="2" type="ORF">Cgig2_015644</name>
</gene>
<dbReference type="Proteomes" id="UP001153076">
    <property type="component" value="Unassembled WGS sequence"/>
</dbReference>
<reference evidence="2" key="1">
    <citation type="submission" date="2022-04" db="EMBL/GenBank/DDBJ databases">
        <title>Carnegiea gigantea Genome sequencing and assembly v2.</title>
        <authorList>
            <person name="Copetti D."/>
            <person name="Sanderson M.J."/>
            <person name="Burquez A."/>
            <person name="Wojciechowski M.F."/>
        </authorList>
    </citation>
    <scope>NUCLEOTIDE SEQUENCE</scope>
    <source>
        <strain evidence="2">SGP5-SGP5p</strain>
        <tissue evidence="2">Aerial part</tissue>
    </source>
</reference>
<dbReference type="AlphaFoldDB" id="A0A9Q1QBD5"/>
<sequence length="306" mass="35834">MNLHPGFGEIILRTVAKSRYDLARDFRRFQELGLSKLANQLITKAKGHRGKERDNHVHDEEDQEYIPEENGDDEDLLNMGEEHAVEDVILTSTTNCISNEVRRVTTRRRASIQRNQPSCPAMSIAEFLDQQKQQGSTQLLEGSHSMQHEEGQRSNVEYISGFEQENEEETNEEPKDHVKKHRGPMLLSDVHARKLEDRVPIFFNEHGQPIGPTEKACDEFSKFLGTIAHEHSWAPLIYTNWHKHKYILPQTDCVKKWVLESIACAWRLFKCRLKANHYYKYDNDAERWKHRPSKLRWSTTFQEDDV</sequence>
<keyword evidence="3" id="KW-1185">Reference proteome</keyword>
<evidence type="ECO:0000256" key="1">
    <source>
        <dbReference type="SAM" id="MobiDB-lite"/>
    </source>
</evidence>
<dbReference type="EMBL" id="JAKOGI010000427">
    <property type="protein sequence ID" value="KAJ8435241.1"/>
    <property type="molecule type" value="Genomic_DNA"/>
</dbReference>
<feature type="compositionally biased region" description="Polar residues" evidence="1">
    <location>
        <begin position="130"/>
        <end position="140"/>
    </location>
</feature>
<organism evidence="2 3">
    <name type="scientific">Carnegiea gigantea</name>
    <dbReference type="NCBI Taxonomy" id="171969"/>
    <lineage>
        <taxon>Eukaryota</taxon>
        <taxon>Viridiplantae</taxon>
        <taxon>Streptophyta</taxon>
        <taxon>Embryophyta</taxon>
        <taxon>Tracheophyta</taxon>
        <taxon>Spermatophyta</taxon>
        <taxon>Magnoliopsida</taxon>
        <taxon>eudicotyledons</taxon>
        <taxon>Gunneridae</taxon>
        <taxon>Pentapetalae</taxon>
        <taxon>Caryophyllales</taxon>
        <taxon>Cactineae</taxon>
        <taxon>Cactaceae</taxon>
        <taxon>Cactoideae</taxon>
        <taxon>Echinocereeae</taxon>
        <taxon>Carnegiea</taxon>
    </lineage>
</organism>
<evidence type="ECO:0000313" key="3">
    <source>
        <dbReference type="Proteomes" id="UP001153076"/>
    </source>
</evidence>
<feature type="region of interest" description="Disordered" evidence="1">
    <location>
        <begin position="130"/>
        <end position="152"/>
    </location>
</feature>
<dbReference type="PANTHER" id="PTHR33144">
    <property type="entry name" value="OS10G0409366 PROTEIN-RELATED"/>
    <property type="match status" value="1"/>
</dbReference>
<feature type="compositionally biased region" description="Acidic residues" evidence="1">
    <location>
        <begin position="60"/>
        <end position="70"/>
    </location>
</feature>
<dbReference type="PANTHER" id="PTHR33144:SF16">
    <property type="entry name" value="OS02G0129000 PROTEIN"/>
    <property type="match status" value="1"/>
</dbReference>
<evidence type="ECO:0000313" key="2">
    <source>
        <dbReference type="EMBL" id="KAJ8435241.1"/>
    </source>
</evidence>
<evidence type="ECO:0008006" key="4">
    <source>
        <dbReference type="Google" id="ProtNLM"/>
    </source>
</evidence>
<comment type="caution">
    <text evidence="2">The sequence shown here is derived from an EMBL/GenBank/DDBJ whole genome shotgun (WGS) entry which is preliminary data.</text>
</comment>